<dbReference type="RefSeq" id="XP_022246934.1">
    <property type="nucleotide sequence ID" value="XM_022391226.1"/>
</dbReference>
<dbReference type="SMART" id="SM00454">
    <property type="entry name" value="SAM"/>
    <property type="match status" value="2"/>
</dbReference>
<dbReference type="InterPro" id="IPR001660">
    <property type="entry name" value="SAM"/>
</dbReference>
<dbReference type="InterPro" id="IPR006020">
    <property type="entry name" value="PTB/PI_dom"/>
</dbReference>
<dbReference type="Gene3D" id="2.30.29.30">
    <property type="entry name" value="Pleckstrin-homology domain (PH domain)/Phosphotyrosine-binding domain (PTB)"/>
    <property type="match status" value="1"/>
</dbReference>
<evidence type="ECO:0000313" key="7">
    <source>
        <dbReference type="RefSeq" id="XP_022246934.1"/>
    </source>
</evidence>
<dbReference type="PROSITE" id="PS50105">
    <property type="entry name" value="SAM_DOMAIN"/>
    <property type="match status" value="2"/>
</dbReference>
<reference evidence="7" key="1">
    <citation type="submission" date="2025-08" db="UniProtKB">
        <authorList>
            <consortium name="RefSeq"/>
        </authorList>
    </citation>
    <scope>IDENTIFICATION</scope>
    <source>
        <tissue evidence="7">Muscle</tissue>
    </source>
</reference>
<dbReference type="SMART" id="SM00462">
    <property type="entry name" value="PTB"/>
    <property type="match status" value="1"/>
</dbReference>
<dbReference type="Pfam" id="PF00640">
    <property type="entry name" value="PID"/>
    <property type="match status" value="1"/>
</dbReference>
<name>A0ABM1STH8_LIMPO</name>
<feature type="domain" description="SAM" evidence="5">
    <location>
        <begin position="469"/>
        <end position="535"/>
    </location>
</feature>
<dbReference type="Proteomes" id="UP000694941">
    <property type="component" value="Unplaced"/>
</dbReference>
<dbReference type="SUPFAM" id="SSF47769">
    <property type="entry name" value="SAM/Pointed domain"/>
    <property type="match status" value="2"/>
</dbReference>
<keyword evidence="6" id="KW-1185">Reference proteome</keyword>
<dbReference type="PANTHER" id="PTHR24174">
    <property type="entry name" value="ANKYRIN REPEAT AND STERILE ALPHA MOTIF DOMAIN-CONTAINING PROTEIN 1"/>
    <property type="match status" value="1"/>
</dbReference>
<dbReference type="Gene3D" id="1.10.150.50">
    <property type="entry name" value="Transcription Factor, Ets-1"/>
    <property type="match status" value="2"/>
</dbReference>
<dbReference type="InterPro" id="IPR033635">
    <property type="entry name" value="ANKS1/Caskin"/>
</dbReference>
<evidence type="ECO:0000256" key="3">
    <source>
        <dbReference type="SAM" id="MobiDB-lite"/>
    </source>
</evidence>
<dbReference type="InterPro" id="IPR011993">
    <property type="entry name" value="PH-like_dom_sf"/>
</dbReference>
<feature type="domain" description="SAM" evidence="5">
    <location>
        <begin position="546"/>
        <end position="611"/>
    </location>
</feature>
<evidence type="ECO:0000256" key="2">
    <source>
        <dbReference type="ARBA" id="ARBA00023043"/>
    </source>
</evidence>
<feature type="region of interest" description="Disordered" evidence="3">
    <location>
        <begin position="869"/>
        <end position="902"/>
    </location>
</feature>
<dbReference type="PANTHER" id="PTHR24174:SF1">
    <property type="entry name" value="IP14385P"/>
    <property type="match status" value="1"/>
</dbReference>
<keyword evidence="1" id="KW-0677">Repeat</keyword>
<protein>
    <submittedName>
        <fullName evidence="7">Uncharacterized protein LOC106463417 isoform X1</fullName>
    </submittedName>
</protein>
<evidence type="ECO:0000313" key="6">
    <source>
        <dbReference type="Proteomes" id="UP000694941"/>
    </source>
</evidence>
<sequence length="902" mass="100206">MAPLQPTTGGGVGKPQPPAKPPRRSIATVSPGSRPHSGRPGSTYEYLSLATSGSDQSPPIGGGESSRVNSVKEHVVKRTRGGEDYVDMKLRNSIVGNYENRDVVLAYSVASTVDNQETVMEDAGRTEKYVNGNEETSVNDYDTDFYEKSFSALYDDIASGKLTTFGTVQTSSKSTTALTQGKVLTSSHSVFTREDSMTAKPSFLDFQNKRATVQIPLSPTNYNQPPTPDFPPPSPATAEHGIHEKIRPLSQDELSDETSDIDECPVKLQDNLSYRLNLARVYQIGKRASRDIETLTDDEIFATIDSKGNIQVTLGTENKSVSTDNIEEVIDDDPFAGLCRGSVCPENCSDDFKISLHLSNPKGPPPPIPSKKPPIPRKPRNIYEDVGIEMEGVGKSKVVLQSSSESKGDSRNSLSVMSPFDENAEWAEIADIMASFGSGIARESLFSSEMEEHFTNALSLETSKTADTDKFQTVEEWLTYLGLSDYENLFIINGFDDIKFLGGNILEDQDLQNIGISNKEHRQKIINFRKKLQPVQPIGKGKGKTRMPESVNDWLKSLHLEEYQSTFQKNGFTEIDRVMKIWEVELNTVLQINKLGHQKRILASLGERKPEQYMGDLEDFDLSKLNLNISELGIDETSSSEVIKDAGFYKDYTSVLSARRQNNYSQSSNGDKEELRIRSPTQLMSEPGSVGTCSPQQQVSGVPACLTAQWRHQPDVLIKGNCNYKAQYLGSTLVKELKGLESTRKSIQKLKISTRETANVPNVLLSISYTGVKFIDVHTKQKVCEHEIRNIHCACQDAEDLNHFAYITKEHRTNFHYCHVFCAENMDLATEVILTLGQAFEVAYQMALRDKTKSAQKCERTLNKCDDRKLAEKGKNEPSSADKNLVQQDAAVSEQVVSKKTT</sequence>
<keyword evidence="2" id="KW-0040">ANK repeat</keyword>
<dbReference type="GeneID" id="106463417"/>
<evidence type="ECO:0000256" key="1">
    <source>
        <dbReference type="ARBA" id="ARBA00022737"/>
    </source>
</evidence>
<feature type="compositionally biased region" description="Polar residues" evidence="3">
    <location>
        <begin position="877"/>
        <end position="887"/>
    </location>
</feature>
<dbReference type="Pfam" id="PF00536">
    <property type="entry name" value="SAM_1"/>
    <property type="match status" value="2"/>
</dbReference>
<evidence type="ECO:0000259" key="5">
    <source>
        <dbReference type="PROSITE" id="PS50105"/>
    </source>
</evidence>
<organism evidence="6 7">
    <name type="scientific">Limulus polyphemus</name>
    <name type="common">Atlantic horseshoe crab</name>
    <dbReference type="NCBI Taxonomy" id="6850"/>
    <lineage>
        <taxon>Eukaryota</taxon>
        <taxon>Metazoa</taxon>
        <taxon>Ecdysozoa</taxon>
        <taxon>Arthropoda</taxon>
        <taxon>Chelicerata</taxon>
        <taxon>Merostomata</taxon>
        <taxon>Xiphosura</taxon>
        <taxon>Limulidae</taxon>
        <taxon>Limulus</taxon>
    </lineage>
</organism>
<dbReference type="SUPFAM" id="SSF50729">
    <property type="entry name" value="PH domain-like"/>
    <property type="match status" value="1"/>
</dbReference>
<feature type="domain" description="PID" evidence="4">
    <location>
        <begin position="722"/>
        <end position="862"/>
    </location>
</feature>
<feature type="region of interest" description="Disordered" evidence="3">
    <location>
        <begin position="1"/>
        <end position="69"/>
    </location>
</feature>
<dbReference type="PROSITE" id="PS01179">
    <property type="entry name" value="PID"/>
    <property type="match status" value="1"/>
</dbReference>
<dbReference type="InterPro" id="IPR013761">
    <property type="entry name" value="SAM/pointed_sf"/>
</dbReference>
<dbReference type="CDD" id="cd01274">
    <property type="entry name" value="PTB_Anks"/>
    <property type="match status" value="1"/>
</dbReference>
<gene>
    <name evidence="7" type="primary">LOC106463417</name>
</gene>
<evidence type="ECO:0000259" key="4">
    <source>
        <dbReference type="PROSITE" id="PS01179"/>
    </source>
</evidence>
<accession>A0ABM1STH8</accession>
<proteinExistence type="predicted"/>